<evidence type="ECO:0000313" key="2">
    <source>
        <dbReference type="EMBL" id="ACC98750.1"/>
    </source>
</evidence>
<dbReference type="Gene3D" id="3.40.30.10">
    <property type="entry name" value="Glutaredoxin"/>
    <property type="match status" value="1"/>
</dbReference>
<dbReference type="HOGENOM" id="CLU_868010_0_0_0"/>
<dbReference type="STRING" id="445932.Emin_1200"/>
<dbReference type="KEGG" id="emi:Emin_1200"/>
<evidence type="ECO:0000256" key="1">
    <source>
        <dbReference type="SAM" id="SignalP"/>
    </source>
</evidence>
<dbReference type="PROSITE" id="PS51257">
    <property type="entry name" value="PROKAR_LIPOPROTEIN"/>
    <property type="match status" value="1"/>
</dbReference>
<evidence type="ECO:0000313" key="3">
    <source>
        <dbReference type="Proteomes" id="UP000001029"/>
    </source>
</evidence>
<name>B2KE04_ELUMP</name>
<feature type="signal peptide" evidence="1">
    <location>
        <begin position="1"/>
        <end position="18"/>
    </location>
</feature>
<dbReference type="RefSeq" id="WP_012415365.1">
    <property type="nucleotide sequence ID" value="NC_010644.1"/>
</dbReference>
<proteinExistence type="predicted"/>
<organism evidence="2 3">
    <name type="scientific">Elusimicrobium minutum (strain Pei191)</name>
    <dbReference type="NCBI Taxonomy" id="445932"/>
    <lineage>
        <taxon>Bacteria</taxon>
        <taxon>Pseudomonadati</taxon>
        <taxon>Elusimicrobiota</taxon>
        <taxon>Elusimicrobia</taxon>
        <taxon>Elusimicrobiales</taxon>
        <taxon>Elusimicrobiaceae</taxon>
        <taxon>Elusimicrobium</taxon>
    </lineage>
</organism>
<protein>
    <recommendedName>
        <fullName evidence="4">Thioredoxin-like fold domain-containing protein</fullName>
    </recommendedName>
</protein>
<keyword evidence="1" id="KW-0732">Signal</keyword>
<dbReference type="EMBL" id="CP001055">
    <property type="protein sequence ID" value="ACC98750.1"/>
    <property type="molecule type" value="Genomic_DNA"/>
</dbReference>
<gene>
    <name evidence="2" type="ordered locus">Emin_1200</name>
</gene>
<dbReference type="Proteomes" id="UP000001029">
    <property type="component" value="Chromosome"/>
</dbReference>
<feature type="chain" id="PRO_5002779840" description="Thioredoxin-like fold domain-containing protein" evidence="1">
    <location>
        <begin position="19"/>
        <end position="320"/>
    </location>
</feature>
<accession>B2KE04</accession>
<sequence length="320" mass="35475">MKKIALLLAVILVFGACAKNNVKENAAAQPQTQEAEVQPFDMIVIQTSVEKAGMQDLALTQGLQAFAGAPANVTVVDYAIAKESLDYAGLDFDFLPLYLVKKTPETEKVFKQHIDAGYIKTHGDYIVFEKQTRQGVFINRPLQKNLLEVFVMSQCPYGAMAENKIIEAKNAGKFPKDIKVKLRYIVTDMGDGNFRSLHGTAEWEENVRQLIIHAKYPSKFWKYLEIRNKDYTSSRWDEALKKAGIPVTSIDANWKMGVELLKKDAKYAQEVGVSGSPTFLWEGRTLLDFGGIAEIKGLEFMNPQIASAGAAAVPQGGSCQ</sequence>
<reference evidence="2 3" key="1">
    <citation type="journal article" date="2009" name="Appl. Environ. Microbiol.">
        <title>Genomic analysis of 'Elusimicrobium minutum,' the first cultivated representative of the phylum 'Elusimicrobia' (formerly termite group 1).</title>
        <authorList>
            <person name="Herlemann D.P.R."/>
            <person name="Geissinger O."/>
            <person name="Ikeda-Ohtsubo W."/>
            <person name="Kunin V."/>
            <person name="Sun H."/>
            <person name="Lapidus A."/>
            <person name="Hugenholtz P."/>
            <person name="Brune A."/>
        </authorList>
    </citation>
    <scope>NUCLEOTIDE SEQUENCE [LARGE SCALE GENOMIC DNA]</scope>
    <source>
        <strain evidence="2 3">Pei191</strain>
    </source>
</reference>
<dbReference type="AlphaFoldDB" id="B2KE04"/>
<keyword evidence="3" id="KW-1185">Reference proteome</keyword>
<dbReference type="InterPro" id="IPR036249">
    <property type="entry name" value="Thioredoxin-like_sf"/>
</dbReference>
<dbReference type="SUPFAM" id="SSF52833">
    <property type="entry name" value="Thioredoxin-like"/>
    <property type="match status" value="1"/>
</dbReference>
<dbReference type="OrthoDB" id="9780340at2"/>
<evidence type="ECO:0008006" key="4">
    <source>
        <dbReference type="Google" id="ProtNLM"/>
    </source>
</evidence>